<proteinExistence type="predicted"/>
<organism evidence="3 4">
    <name type="scientific">Tetraparma gracilis</name>
    <dbReference type="NCBI Taxonomy" id="2962635"/>
    <lineage>
        <taxon>Eukaryota</taxon>
        <taxon>Sar</taxon>
        <taxon>Stramenopiles</taxon>
        <taxon>Ochrophyta</taxon>
        <taxon>Bolidophyceae</taxon>
        <taxon>Parmales</taxon>
        <taxon>Triparmaceae</taxon>
        <taxon>Tetraparma</taxon>
    </lineage>
</organism>
<evidence type="ECO:0000313" key="3">
    <source>
        <dbReference type="EMBL" id="GMI31979.1"/>
    </source>
</evidence>
<dbReference type="PANTHER" id="PTHR43100">
    <property type="entry name" value="GLUTAMATE SYNTHASE [NADPH] SMALL CHAIN"/>
    <property type="match status" value="1"/>
</dbReference>
<dbReference type="Proteomes" id="UP001165060">
    <property type="component" value="Unassembled WGS sequence"/>
</dbReference>
<dbReference type="EMBL" id="BRYB01003173">
    <property type="protein sequence ID" value="GMI31979.1"/>
    <property type="molecule type" value="Genomic_DNA"/>
</dbReference>
<dbReference type="PANTHER" id="PTHR43100:SF1">
    <property type="entry name" value="GLUTAMATE SYNTHASE [NADPH] SMALL CHAIN"/>
    <property type="match status" value="1"/>
</dbReference>
<protein>
    <recommendedName>
        <fullName evidence="2">Dihydroprymidine dehydrogenase domain-containing protein</fullName>
    </recommendedName>
</protein>
<feature type="compositionally biased region" description="Basic and acidic residues" evidence="1">
    <location>
        <begin position="47"/>
        <end position="56"/>
    </location>
</feature>
<dbReference type="Pfam" id="PF14691">
    <property type="entry name" value="Fer4_20"/>
    <property type="match status" value="1"/>
</dbReference>
<dbReference type="InterPro" id="IPR009051">
    <property type="entry name" value="Helical_ferredxn"/>
</dbReference>
<dbReference type="SUPFAM" id="SSF46548">
    <property type="entry name" value="alpha-helical ferredoxin"/>
    <property type="match status" value="1"/>
</dbReference>
<evidence type="ECO:0000256" key="1">
    <source>
        <dbReference type="SAM" id="MobiDB-lite"/>
    </source>
</evidence>
<dbReference type="InterPro" id="IPR028261">
    <property type="entry name" value="DPD_II"/>
</dbReference>
<dbReference type="InterPro" id="IPR051394">
    <property type="entry name" value="Glutamate_Synthase"/>
</dbReference>
<keyword evidence="4" id="KW-1185">Reference proteome</keyword>
<evidence type="ECO:0000259" key="2">
    <source>
        <dbReference type="Pfam" id="PF14691"/>
    </source>
</evidence>
<feature type="domain" description="Dihydroprymidine dehydrogenase" evidence="2">
    <location>
        <begin position="125"/>
        <end position="162"/>
    </location>
</feature>
<sequence>MFALRRSLPPLRRLRPLSRGGSLPRPVRVLSSSPPGDASSPTIDFATGEHEVRHSDASGSARSVGSDRSHDNEPMVKRRDGTYASIDKLRGFLNYKRNPEPYRDPLERVTDWGELNPGAEADADLQHSQTERKVQAARCMDCGTPFCSTHSGCPVNNKIPEWNNLV</sequence>
<feature type="region of interest" description="Disordered" evidence="1">
    <location>
        <begin position="1"/>
        <end position="82"/>
    </location>
</feature>
<feature type="compositionally biased region" description="Basic and acidic residues" evidence="1">
    <location>
        <begin position="65"/>
        <end position="81"/>
    </location>
</feature>
<feature type="compositionally biased region" description="Low complexity" evidence="1">
    <location>
        <begin position="1"/>
        <end position="35"/>
    </location>
</feature>
<name>A0ABQ6MRY6_9STRA</name>
<accession>A0ABQ6MRY6</accession>
<gene>
    <name evidence="3" type="ORF">TeGR_g14096</name>
</gene>
<reference evidence="3 4" key="1">
    <citation type="journal article" date="2023" name="Commun. Biol.">
        <title>Genome analysis of Parmales, the sister group of diatoms, reveals the evolutionary specialization of diatoms from phago-mixotrophs to photoautotrophs.</title>
        <authorList>
            <person name="Ban H."/>
            <person name="Sato S."/>
            <person name="Yoshikawa S."/>
            <person name="Yamada K."/>
            <person name="Nakamura Y."/>
            <person name="Ichinomiya M."/>
            <person name="Sato N."/>
            <person name="Blanc-Mathieu R."/>
            <person name="Endo H."/>
            <person name="Kuwata A."/>
            <person name="Ogata H."/>
        </authorList>
    </citation>
    <scope>NUCLEOTIDE SEQUENCE [LARGE SCALE GENOMIC DNA]</scope>
</reference>
<comment type="caution">
    <text evidence="3">The sequence shown here is derived from an EMBL/GenBank/DDBJ whole genome shotgun (WGS) entry which is preliminary data.</text>
</comment>
<dbReference type="Gene3D" id="1.10.1060.10">
    <property type="entry name" value="Alpha-helical ferredoxin"/>
    <property type="match status" value="1"/>
</dbReference>
<evidence type="ECO:0000313" key="4">
    <source>
        <dbReference type="Proteomes" id="UP001165060"/>
    </source>
</evidence>